<evidence type="ECO:0000256" key="2">
    <source>
        <dbReference type="ARBA" id="ARBA00022448"/>
    </source>
</evidence>
<evidence type="ECO:0000256" key="6">
    <source>
        <dbReference type="RuleBase" id="RU004003"/>
    </source>
</evidence>
<evidence type="ECO:0000313" key="12">
    <source>
        <dbReference type="Proteomes" id="UP000031980"/>
    </source>
</evidence>
<evidence type="ECO:0000256" key="4">
    <source>
        <dbReference type="ARBA" id="ARBA00023136"/>
    </source>
</evidence>
<reference evidence="9 11" key="2">
    <citation type="submission" date="2014-07" db="EMBL/GenBank/DDBJ databases">
        <title>Porphyromonadaceae bacterium OUH 334697 = ATCC BAA-2682 = DSM 28341 draft genome.</title>
        <authorList>
            <person name="Sydenham T.V."/>
            <person name="Hasman H."/>
            <person name="Justesen U.S."/>
        </authorList>
    </citation>
    <scope>NUCLEOTIDE SEQUENCE [LARGE SCALE GENOMIC DNA]</scope>
    <source>
        <strain evidence="9 11">OUH 334697</strain>
    </source>
</reference>
<dbReference type="AlphaFoldDB" id="A0A0C3RI76"/>
<dbReference type="InterPro" id="IPR050810">
    <property type="entry name" value="Bact_Secretion_Sys_Channel"/>
</dbReference>
<dbReference type="InterPro" id="IPR011662">
    <property type="entry name" value="Secretin/TonB_short_N"/>
</dbReference>
<name>A0A0C3RI76_9PORP</name>
<dbReference type="Proteomes" id="UP000031937">
    <property type="component" value="Unassembled WGS sequence"/>
</dbReference>
<sequence length="626" mass="69697">MSIKMILLFVVLQVFVGKVKGEEERLDSVRVRLERVVARDSVYLSEIDISVGKLSLGEFFRAIARVNGVNLCYKVDEDQMVTCNFKRIRIDDLLFFLCKEYRLDLEVVGNIISITSPEQPAPVAREPRIEFDSIKGVLSYDLRDDDLISVVKIVSVLTGQKIVVPTDLYRYRVSGYVREMPVKEAITVLASGNKLEIVREKSGTWMLYAPLAAAGDKSDTAPLYNRRRGFSADQITADSLKRITASINRGNIQDIVADVCALLGIDRVFLVPLNQETALHVKNVDLPALFSVLFAGTPFTYREENGIFLFGSTTKNNELVLTRVIPMRYRSADKIVELIPTAMKTGMQVQLFPDQNSIIATGSTRQVREVERFLESIDRSVPLITIEVLIVDSRKSVIREVGVTAGLGDKPVKTGGTLSPGVAVSLSASSINKLINSFNGFGSINLGKVTPDFYLNLKALEDAGNIELRSTPKLSTLNGHEATLKSGETKYYKEVQNNYYGSQIPVPTESYTWKNIEANLTLKIVPFVSQDGKITLSIEIEQSEFTTREEKDAPPGTATRSFKSLLQVRNEEMVLLGGIDRNSREKTSNGLPFLARVPVLKWLFGSTKNSKVDEKLNVFIKPTVIY</sequence>
<comment type="caution">
    <text evidence="10">The sequence shown here is derived from an EMBL/GenBank/DDBJ whole genome shotgun (WGS) entry which is preliminary data.</text>
</comment>
<evidence type="ECO:0000256" key="5">
    <source>
        <dbReference type="ARBA" id="ARBA00023237"/>
    </source>
</evidence>
<dbReference type="Pfam" id="PF03958">
    <property type="entry name" value="Secretin_N"/>
    <property type="match status" value="1"/>
</dbReference>
<dbReference type="Gene3D" id="3.30.1370.120">
    <property type="match status" value="1"/>
</dbReference>
<evidence type="ECO:0000313" key="11">
    <source>
        <dbReference type="Proteomes" id="UP000031937"/>
    </source>
</evidence>
<dbReference type="InterPro" id="IPR005644">
    <property type="entry name" value="NolW-like"/>
</dbReference>
<dbReference type="PRINTS" id="PR00811">
    <property type="entry name" value="BCTERIALGSPD"/>
</dbReference>
<dbReference type="GO" id="GO:0009306">
    <property type="term" value="P:protein secretion"/>
    <property type="evidence" value="ECO:0007669"/>
    <property type="project" value="InterPro"/>
</dbReference>
<dbReference type="GO" id="GO:0009279">
    <property type="term" value="C:cell outer membrane"/>
    <property type="evidence" value="ECO:0007669"/>
    <property type="project" value="UniProtKB-SubCell"/>
</dbReference>
<dbReference type="EMBL" id="JPIT01000017">
    <property type="protein sequence ID" value="KIO46031.1"/>
    <property type="molecule type" value="Genomic_DNA"/>
</dbReference>
<reference evidence="10 12" key="1">
    <citation type="submission" date="2014-07" db="EMBL/GenBank/DDBJ databases">
        <title>Porphyromonadaceae bacterium OUH 308042 = ATCC BAA-2681 = DSM 28342 draft genome.</title>
        <authorList>
            <person name="Sydenham T.V."/>
            <person name="Hasman H."/>
            <person name="Justensen U.S."/>
        </authorList>
    </citation>
    <scope>NUCLEOTIDE SEQUENCE [LARGE SCALE GENOMIC DNA]</scope>
    <source>
        <strain evidence="10 12">OUH 308042</strain>
    </source>
</reference>
<gene>
    <name evidence="10" type="ORF">BA92_01260</name>
    <name evidence="9" type="ORF">IE90_06155</name>
</gene>
<dbReference type="GO" id="GO:0015627">
    <property type="term" value="C:type II protein secretion system complex"/>
    <property type="evidence" value="ECO:0007669"/>
    <property type="project" value="TreeGrafter"/>
</dbReference>
<dbReference type="EMBL" id="JPIU01000024">
    <property type="protein sequence ID" value="KIO47106.1"/>
    <property type="molecule type" value="Genomic_DNA"/>
</dbReference>
<dbReference type="InterPro" id="IPR038591">
    <property type="entry name" value="NolW-like_sf"/>
</dbReference>
<proteinExistence type="inferred from homology"/>
<evidence type="ECO:0000313" key="9">
    <source>
        <dbReference type="EMBL" id="KIO46031.1"/>
    </source>
</evidence>
<comment type="subcellular location">
    <subcellularLocation>
        <location evidence="7">Cell outer membrane</location>
    </subcellularLocation>
    <subcellularLocation>
        <location evidence="1">Membrane</location>
    </subcellularLocation>
</comment>
<keyword evidence="5" id="KW-0998">Cell outer membrane</keyword>
<evidence type="ECO:0000256" key="1">
    <source>
        <dbReference type="ARBA" id="ARBA00004370"/>
    </source>
</evidence>
<accession>A0A0C3RI76</accession>
<keyword evidence="4" id="KW-0472">Membrane</keyword>
<feature type="domain" description="Secretin/TonB short N-terminal" evidence="8">
    <location>
        <begin position="261"/>
        <end position="312"/>
    </location>
</feature>
<dbReference type="InterPro" id="IPR001775">
    <property type="entry name" value="GspD/PilQ"/>
</dbReference>
<evidence type="ECO:0000256" key="7">
    <source>
        <dbReference type="RuleBase" id="RU004004"/>
    </source>
</evidence>
<dbReference type="PANTHER" id="PTHR30332">
    <property type="entry name" value="PROBABLE GENERAL SECRETION PATHWAY PROTEIN D"/>
    <property type="match status" value="1"/>
</dbReference>
<evidence type="ECO:0000259" key="8">
    <source>
        <dbReference type="SMART" id="SM00965"/>
    </source>
</evidence>
<organism evidence="10 12">
    <name type="scientific">Sanguibacteroides justesenii</name>
    <dbReference type="NCBI Taxonomy" id="1547597"/>
    <lineage>
        <taxon>Bacteria</taxon>
        <taxon>Pseudomonadati</taxon>
        <taxon>Bacteroidota</taxon>
        <taxon>Bacteroidia</taxon>
        <taxon>Bacteroidales</taxon>
        <taxon>Porphyromonadaceae</taxon>
        <taxon>Sanguibacteroides</taxon>
    </lineage>
</organism>
<feature type="domain" description="Secretin/TonB short N-terminal" evidence="8">
    <location>
        <begin position="160"/>
        <end position="210"/>
    </location>
</feature>
<dbReference type="SMART" id="SM00965">
    <property type="entry name" value="STN"/>
    <property type="match status" value="2"/>
</dbReference>
<keyword evidence="2 7" id="KW-0813">Transport</keyword>
<evidence type="ECO:0000313" key="10">
    <source>
        <dbReference type="EMBL" id="KIO47106.1"/>
    </source>
</evidence>
<dbReference type="InterPro" id="IPR004846">
    <property type="entry name" value="T2SS/T3SS_dom"/>
</dbReference>
<keyword evidence="12" id="KW-1185">Reference proteome</keyword>
<protein>
    <submittedName>
        <fullName evidence="10">Type II and III secretion system protein</fullName>
    </submittedName>
</protein>
<dbReference type="Proteomes" id="UP000031980">
    <property type="component" value="Unassembled WGS sequence"/>
</dbReference>
<dbReference type="PANTHER" id="PTHR30332:SF24">
    <property type="entry name" value="SECRETIN GSPD-RELATED"/>
    <property type="match status" value="1"/>
</dbReference>
<comment type="similarity">
    <text evidence="6">Belongs to the bacterial secretin family.</text>
</comment>
<dbReference type="OrthoDB" id="9816579at2"/>
<evidence type="ECO:0000256" key="3">
    <source>
        <dbReference type="ARBA" id="ARBA00022729"/>
    </source>
</evidence>
<dbReference type="Pfam" id="PF00263">
    <property type="entry name" value="Secretin"/>
    <property type="match status" value="1"/>
</dbReference>
<keyword evidence="3" id="KW-0732">Signal</keyword>